<dbReference type="PANTHER" id="PTHR33112">
    <property type="entry name" value="DOMAIN PROTEIN, PUTATIVE-RELATED"/>
    <property type="match status" value="1"/>
</dbReference>
<proteinExistence type="predicted"/>
<dbReference type="Pfam" id="PF06985">
    <property type="entry name" value="HET"/>
    <property type="match status" value="1"/>
</dbReference>
<feature type="domain" description="Heterokaryon incompatibility" evidence="1">
    <location>
        <begin position="111"/>
        <end position="255"/>
    </location>
</feature>
<accession>A0A7D8YPX3</accession>
<organism evidence="2 3">
    <name type="scientific">Lachnellula cervina</name>
    <dbReference type="NCBI Taxonomy" id="1316786"/>
    <lineage>
        <taxon>Eukaryota</taxon>
        <taxon>Fungi</taxon>
        <taxon>Dikarya</taxon>
        <taxon>Ascomycota</taxon>
        <taxon>Pezizomycotina</taxon>
        <taxon>Leotiomycetes</taxon>
        <taxon>Helotiales</taxon>
        <taxon>Lachnaceae</taxon>
        <taxon>Lachnellula</taxon>
    </lineage>
</organism>
<dbReference type="Proteomes" id="UP000481288">
    <property type="component" value="Unassembled WGS sequence"/>
</dbReference>
<dbReference type="InterPro" id="IPR010730">
    <property type="entry name" value="HET"/>
</dbReference>
<comment type="caution">
    <text evidence="2">The sequence shown here is derived from an EMBL/GenBank/DDBJ whole genome shotgun (WGS) entry which is preliminary data.</text>
</comment>
<evidence type="ECO:0000313" key="3">
    <source>
        <dbReference type="Proteomes" id="UP000481288"/>
    </source>
</evidence>
<keyword evidence="3" id="KW-1185">Reference proteome</keyword>
<name>A0A7D8YPX3_9HELO</name>
<reference evidence="2 3" key="1">
    <citation type="submission" date="2018-05" db="EMBL/GenBank/DDBJ databases">
        <title>Whole genome sequencing for identification of molecular markers to develop diagnostic detection tools for the regulated plant pathogen Lachnellula willkommii.</title>
        <authorList>
            <person name="Giroux E."/>
            <person name="Bilodeau G."/>
        </authorList>
    </citation>
    <scope>NUCLEOTIDE SEQUENCE [LARGE SCALE GENOMIC DNA]</scope>
    <source>
        <strain evidence="2 3">CBS 625.97</strain>
    </source>
</reference>
<evidence type="ECO:0000259" key="1">
    <source>
        <dbReference type="Pfam" id="PF06985"/>
    </source>
</evidence>
<protein>
    <recommendedName>
        <fullName evidence="1">Heterokaryon incompatibility domain-containing protein</fullName>
    </recommendedName>
</protein>
<dbReference type="PANTHER" id="PTHR33112:SF16">
    <property type="entry name" value="HETEROKARYON INCOMPATIBILITY DOMAIN-CONTAINING PROTEIN"/>
    <property type="match status" value="1"/>
</dbReference>
<gene>
    <name evidence="2" type="ORF">LCER1_G008573</name>
</gene>
<sequence length="528" mass="59871">MLNAESILIGICESLWEPGVVDHYNPNFVAYKPSHQKSSVNLSCPPLNYDMGGDEVIHRAKELLKLCTGQHKVCSRKVTQELPSRVLDVGSEDGKLPLRLHVKHGSEHADYVTLSYCWGGPQQFTTTSNTLKERAQGIDFMQLPQTIQDAVKFTRKLGFRYLWIDALCILQDSTDDKRVEINKMGRIYKNSTITISASNAENVHKGFLRSRHLDQGCVLPLCLPNNFMGEIGVVKSSSLWWDDCPLSKRSWTLQEDLLSPRVLQFGQGEVGWQCQFESFPVVPSVISYFPPRLRRLPSDIFNATSSSGKNKEDQALIWESMILDYSMRDCTWEADRMPAIAGIASELGQVWSDVYLAGMWKACLLNHLAWHCRDRKGAVPLNVQDIGVTRVQPPSWSWLSAVPFDAIYFEEFKPKAVLKDCTVRLANEYDKYGWVLRGTLVLEGALSHNSAFGDSQLDIKMDSNSDGVPPHPPDCWYFWLGYRRGMGAIGLILLDLGQRTFKRVGQLRHDATPFKFWEEFENETVTII</sequence>
<dbReference type="OrthoDB" id="5125733at2759"/>
<dbReference type="AlphaFoldDB" id="A0A7D8YPX3"/>
<dbReference type="EMBL" id="QGMG01000428">
    <property type="protein sequence ID" value="TVY53664.1"/>
    <property type="molecule type" value="Genomic_DNA"/>
</dbReference>
<evidence type="ECO:0000313" key="2">
    <source>
        <dbReference type="EMBL" id="TVY53664.1"/>
    </source>
</evidence>